<sequence>MPKQDTTSANPQPAPPTDLGPMPLSNAPGLALAAVYGSLAQSTGLLYQNAVAAQQQQTLAGNVLAFGAVLQSLARTAPEAKTAASSATDVEAVLNLLKSLQANQ</sequence>
<reference evidence="2" key="1">
    <citation type="journal article" date="2014" name="Int. J. Syst. Evol. Microbiol.">
        <title>Complete genome sequence of Corynebacterium casei LMG S-19264T (=DSM 44701T), isolated from a smear-ripened cheese.</title>
        <authorList>
            <consortium name="US DOE Joint Genome Institute (JGI-PGF)"/>
            <person name="Walter F."/>
            <person name="Albersmeier A."/>
            <person name="Kalinowski J."/>
            <person name="Ruckert C."/>
        </authorList>
    </citation>
    <scope>NUCLEOTIDE SEQUENCE</scope>
    <source>
        <strain evidence="2">CGMCC 1.12426</strain>
    </source>
</reference>
<feature type="compositionally biased region" description="Polar residues" evidence="1">
    <location>
        <begin position="1"/>
        <end position="11"/>
    </location>
</feature>
<keyword evidence="3" id="KW-1185">Reference proteome</keyword>
<reference evidence="2" key="2">
    <citation type="submission" date="2020-09" db="EMBL/GenBank/DDBJ databases">
        <authorList>
            <person name="Sun Q."/>
            <person name="Zhou Y."/>
        </authorList>
    </citation>
    <scope>NUCLEOTIDE SEQUENCE</scope>
    <source>
        <strain evidence="2">CGMCC 1.12426</strain>
    </source>
</reference>
<dbReference type="Pfam" id="PF11747">
    <property type="entry name" value="RebB"/>
    <property type="match status" value="1"/>
</dbReference>
<evidence type="ECO:0000313" key="3">
    <source>
        <dbReference type="Proteomes" id="UP000605148"/>
    </source>
</evidence>
<accession>A0A916TAN0</accession>
<dbReference type="RefSeq" id="WP_206668290.1">
    <property type="nucleotide sequence ID" value="NZ_BMFA01000001.1"/>
</dbReference>
<dbReference type="InterPro" id="IPR021070">
    <property type="entry name" value="Killing_trait_RebB"/>
</dbReference>
<gene>
    <name evidence="2" type="ORF">GCM10011316_05600</name>
</gene>
<protein>
    <recommendedName>
        <fullName evidence="4">Killing trait domain-containing protein</fullName>
    </recommendedName>
</protein>
<comment type="caution">
    <text evidence="2">The sequence shown here is derived from an EMBL/GenBank/DDBJ whole genome shotgun (WGS) entry which is preliminary data.</text>
</comment>
<organism evidence="2 3">
    <name type="scientific">Roseibium aquae</name>
    <dbReference type="NCBI Taxonomy" id="1323746"/>
    <lineage>
        <taxon>Bacteria</taxon>
        <taxon>Pseudomonadati</taxon>
        <taxon>Pseudomonadota</taxon>
        <taxon>Alphaproteobacteria</taxon>
        <taxon>Hyphomicrobiales</taxon>
        <taxon>Stappiaceae</taxon>
        <taxon>Roseibium</taxon>
    </lineage>
</organism>
<feature type="region of interest" description="Disordered" evidence="1">
    <location>
        <begin position="1"/>
        <end position="24"/>
    </location>
</feature>
<proteinExistence type="predicted"/>
<dbReference type="Proteomes" id="UP000605148">
    <property type="component" value="Unassembled WGS sequence"/>
</dbReference>
<evidence type="ECO:0000313" key="2">
    <source>
        <dbReference type="EMBL" id="GGB36313.1"/>
    </source>
</evidence>
<evidence type="ECO:0008006" key="4">
    <source>
        <dbReference type="Google" id="ProtNLM"/>
    </source>
</evidence>
<dbReference type="AlphaFoldDB" id="A0A916TAN0"/>
<evidence type="ECO:0000256" key="1">
    <source>
        <dbReference type="SAM" id="MobiDB-lite"/>
    </source>
</evidence>
<name>A0A916TAN0_9HYPH</name>
<dbReference type="EMBL" id="BMFA01000001">
    <property type="protein sequence ID" value="GGB36313.1"/>
    <property type="molecule type" value="Genomic_DNA"/>
</dbReference>